<proteinExistence type="predicted"/>
<dbReference type="EMBL" id="BPLR01018730">
    <property type="protein sequence ID" value="GIZ01846.1"/>
    <property type="molecule type" value="Genomic_DNA"/>
</dbReference>
<protein>
    <submittedName>
        <fullName evidence="1">Uncharacterized protein</fullName>
    </submittedName>
</protein>
<reference evidence="1 2" key="1">
    <citation type="submission" date="2021-06" db="EMBL/GenBank/DDBJ databases">
        <title>Caerostris extrusa draft genome.</title>
        <authorList>
            <person name="Kono N."/>
            <person name="Arakawa K."/>
        </authorList>
    </citation>
    <scope>NUCLEOTIDE SEQUENCE [LARGE SCALE GENOMIC DNA]</scope>
</reference>
<name>A0AAV4Y2Y6_CAEEX</name>
<sequence>MHKPKLLLLCTFCSPVNHSGGNATSLKHLSNIRYQQRTPVFHPTPIGSGLSWNLSLVNITEKQPDRYRIDKAGIASVPSGEKPSRICKSKEKVERLSYQLVVQQIDPCCYL</sequence>
<accession>A0AAV4Y2Y6</accession>
<evidence type="ECO:0000313" key="2">
    <source>
        <dbReference type="Proteomes" id="UP001054945"/>
    </source>
</evidence>
<dbReference type="AlphaFoldDB" id="A0AAV4Y2Y6"/>
<gene>
    <name evidence="1" type="ORF">CEXT_538711</name>
</gene>
<comment type="caution">
    <text evidence="1">The sequence shown here is derived from an EMBL/GenBank/DDBJ whole genome shotgun (WGS) entry which is preliminary data.</text>
</comment>
<keyword evidence="2" id="KW-1185">Reference proteome</keyword>
<evidence type="ECO:0000313" key="1">
    <source>
        <dbReference type="EMBL" id="GIZ01846.1"/>
    </source>
</evidence>
<dbReference type="Proteomes" id="UP001054945">
    <property type="component" value="Unassembled WGS sequence"/>
</dbReference>
<organism evidence="1 2">
    <name type="scientific">Caerostris extrusa</name>
    <name type="common">Bark spider</name>
    <name type="synonym">Caerostris bankana</name>
    <dbReference type="NCBI Taxonomy" id="172846"/>
    <lineage>
        <taxon>Eukaryota</taxon>
        <taxon>Metazoa</taxon>
        <taxon>Ecdysozoa</taxon>
        <taxon>Arthropoda</taxon>
        <taxon>Chelicerata</taxon>
        <taxon>Arachnida</taxon>
        <taxon>Araneae</taxon>
        <taxon>Araneomorphae</taxon>
        <taxon>Entelegynae</taxon>
        <taxon>Araneoidea</taxon>
        <taxon>Araneidae</taxon>
        <taxon>Caerostris</taxon>
    </lineage>
</organism>